<accession>A0A3B0UCU8</accession>
<evidence type="ECO:0000259" key="7">
    <source>
        <dbReference type="PROSITE" id="PS51171"/>
    </source>
</evidence>
<dbReference type="CDD" id="cd04905">
    <property type="entry name" value="ACT_CM-PDT"/>
    <property type="match status" value="1"/>
</dbReference>
<evidence type="ECO:0000256" key="5">
    <source>
        <dbReference type="ARBA" id="ARBA00023222"/>
    </source>
</evidence>
<evidence type="ECO:0000256" key="3">
    <source>
        <dbReference type="ARBA" id="ARBA00022605"/>
    </source>
</evidence>
<feature type="domain" description="Prephenate dehydratase" evidence="7">
    <location>
        <begin position="16"/>
        <end position="196"/>
    </location>
</feature>
<dbReference type="CDD" id="cd13631">
    <property type="entry name" value="PBP2_Ct-PDT_like"/>
    <property type="match status" value="1"/>
</dbReference>
<dbReference type="PIRSF" id="PIRSF001500">
    <property type="entry name" value="Chor_mut_pdt_Ppr"/>
    <property type="match status" value="1"/>
</dbReference>
<dbReference type="SUPFAM" id="SSF53850">
    <property type="entry name" value="Periplasmic binding protein-like II"/>
    <property type="match status" value="1"/>
</dbReference>
<dbReference type="GO" id="GO:0005737">
    <property type="term" value="C:cytoplasm"/>
    <property type="evidence" value="ECO:0007669"/>
    <property type="project" value="TreeGrafter"/>
</dbReference>
<dbReference type="PROSITE" id="PS51171">
    <property type="entry name" value="PREPHENATE_DEHYDR_3"/>
    <property type="match status" value="1"/>
</dbReference>
<evidence type="ECO:0000256" key="1">
    <source>
        <dbReference type="ARBA" id="ARBA00004741"/>
    </source>
</evidence>
<dbReference type="GO" id="GO:0004664">
    <property type="term" value="F:prephenate dehydratase activity"/>
    <property type="evidence" value="ECO:0007669"/>
    <property type="project" value="UniProtKB-EC"/>
</dbReference>
<organism evidence="9">
    <name type="scientific">hydrothermal vent metagenome</name>
    <dbReference type="NCBI Taxonomy" id="652676"/>
    <lineage>
        <taxon>unclassified sequences</taxon>
        <taxon>metagenomes</taxon>
        <taxon>ecological metagenomes</taxon>
    </lineage>
</organism>
<dbReference type="InterPro" id="IPR001086">
    <property type="entry name" value="Preph_deHydtase"/>
</dbReference>
<dbReference type="InterPro" id="IPR008242">
    <property type="entry name" value="Chor_mutase/pphenate_deHydtase"/>
</dbReference>
<sequence length="297" mass="34137">MLFGTFFLRKNERKMKIAMQGVRGAFHEIAIRKYFDGNDYDVVPCASFYELFDALRFERANYGMVAIENSIVGSILPNYTLLRESGLRILGEVYLRIEQHLLALPGQTLDDIRKVYSHPMALQQCREFLTPMRRKGIQLVDSEDTALSAKWISEGNMKGVAAIASRLAAKLYGLHILAEGIETNKLNYTRFLIVSHEENYQSHRNGKQINKASFCFVLPHQQGRLSEVLSVLSFYKINLTKIQSLPIVGEEWEYLFYVDVDFSNYQKYRQSLDAIRPLLGELTVFGEYEKGGKVHEN</sequence>
<proteinExistence type="predicted"/>
<evidence type="ECO:0000256" key="4">
    <source>
        <dbReference type="ARBA" id="ARBA00023141"/>
    </source>
</evidence>
<dbReference type="InterPro" id="IPR002912">
    <property type="entry name" value="ACT_dom"/>
</dbReference>
<dbReference type="GO" id="GO:0009094">
    <property type="term" value="P:L-phenylalanine biosynthetic process"/>
    <property type="evidence" value="ECO:0007669"/>
    <property type="project" value="UniProtKB-UniPathway"/>
</dbReference>
<dbReference type="PANTHER" id="PTHR21022:SF19">
    <property type="entry name" value="PREPHENATE DEHYDRATASE-RELATED"/>
    <property type="match status" value="1"/>
</dbReference>
<name>A0A3B0UCU8_9ZZZZ</name>
<comment type="pathway">
    <text evidence="1">Amino-acid biosynthesis; L-phenylalanine biosynthesis; phenylpyruvate from prephenate: step 1/1.</text>
</comment>
<reference evidence="9" key="1">
    <citation type="submission" date="2018-06" db="EMBL/GenBank/DDBJ databases">
        <authorList>
            <person name="Zhirakovskaya E."/>
        </authorList>
    </citation>
    <scope>NUCLEOTIDE SEQUENCE</scope>
</reference>
<dbReference type="SUPFAM" id="SSF55021">
    <property type="entry name" value="ACT-like"/>
    <property type="match status" value="1"/>
</dbReference>
<dbReference type="EC" id="4.2.1.51" evidence="2"/>
<evidence type="ECO:0000256" key="6">
    <source>
        <dbReference type="ARBA" id="ARBA00023239"/>
    </source>
</evidence>
<dbReference type="PROSITE" id="PS51671">
    <property type="entry name" value="ACT"/>
    <property type="match status" value="1"/>
</dbReference>
<keyword evidence="6 9" id="KW-0456">Lyase</keyword>
<dbReference type="Pfam" id="PF00800">
    <property type="entry name" value="PDT"/>
    <property type="match status" value="1"/>
</dbReference>
<evidence type="ECO:0000313" key="9">
    <source>
        <dbReference type="EMBL" id="VAW28338.1"/>
    </source>
</evidence>
<dbReference type="Gene3D" id="3.40.190.10">
    <property type="entry name" value="Periplasmic binding protein-like II"/>
    <property type="match status" value="2"/>
</dbReference>
<feature type="domain" description="ACT" evidence="8">
    <location>
        <begin position="213"/>
        <end position="289"/>
    </location>
</feature>
<dbReference type="UniPathway" id="UPA00121">
    <property type="reaction ID" value="UER00345"/>
</dbReference>
<dbReference type="Gene3D" id="3.30.70.260">
    <property type="match status" value="1"/>
</dbReference>
<evidence type="ECO:0000256" key="2">
    <source>
        <dbReference type="ARBA" id="ARBA00013147"/>
    </source>
</evidence>
<dbReference type="PANTHER" id="PTHR21022">
    <property type="entry name" value="PREPHENATE DEHYDRATASE P PROTEIN"/>
    <property type="match status" value="1"/>
</dbReference>
<keyword evidence="5" id="KW-0584">Phenylalanine biosynthesis</keyword>
<evidence type="ECO:0000259" key="8">
    <source>
        <dbReference type="PROSITE" id="PS51671"/>
    </source>
</evidence>
<keyword evidence="3" id="KW-0028">Amino-acid biosynthesis</keyword>
<gene>
    <name evidence="9" type="ORF">MNBD_BACTEROID07-1528</name>
</gene>
<protein>
    <recommendedName>
        <fullName evidence="2">prephenate dehydratase</fullName>
        <ecNumber evidence="2">4.2.1.51</ecNumber>
    </recommendedName>
</protein>
<dbReference type="EMBL" id="UOET01000224">
    <property type="protein sequence ID" value="VAW28338.1"/>
    <property type="molecule type" value="Genomic_DNA"/>
</dbReference>
<keyword evidence="4" id="KW-0057">Aromatic amino acid biosynthesis</keyword>
<dbReference type="InterPro" id="IPR045865">
    <property type="entry name" value="ACT-like_dom_sf"/>
</dbReference>
<dbReference type="AlphaFoldDB" id="A0A3B0UCU8"/>